<evidence type="ECO:0000313" key="4">
    <source>
        <dbReference type="Proteomes" id="UP000286317"/>
    </source>
</evidence>
<evidence type="ECO:0000256" key="1">
    <source>
        <dbReference type="ARBA" id="ARBA00007789"/>
    </source>
</evidence>
<dbReference type="RefSeq" id="WP_119584770.1">
    <property type="nucleotide sequence ID" value="NZ_JAWVBH010000001.1"/>
</dbReference>
<sequence>MKLSILDYVPIFEGRTATQALNHAVELAQLAEKLNYTRYWVAEHHQVFSVASSAPEMIMMSLLENTSSIQIGSGGVMLPHYSAYKVAEVFKTMEARHPGRVNLGTGHSMSYKNVNKALNEHKTIPVDYENQIDDLITYFNSDSENNINHRYTDLYVMPLIDTKPKMFVLGTSKKSATLAANRGLPFVIANMGQDKEQIKSVITHYRSSFKAQYPTNHPYVIMTSFVITANNKHQRQDLSYAFHLWLLRIGYLDQPKFYPSVNYVKQKSFSSREVEKMSQQNNRVIVGSPKEVISKLKVMMNDFDADEIMIQPHVYGEGNRKHLIQLLATENFEYK</sequence>
<dbReference type="Gene3D" id="3.20.20.30">
    <property type="entry name" value="Luciferase-like domain"/>
    <property type="match status" value="1"/>
</dbReference>
<comment type="similarity">
    <text evidence="1">To bacterial alkanal monooxygenase alpha and beta chains.</text>
</comment>
<feature type="domain" description="Luciferase-like" evidence="2">
    <location>
        <begin position="1"/>
        <end position="298"/>
    </location>
</feature>
<evidence type="ECO:0000259" key="2">
    <source>
        <dbReference type="Pfam" id="PF00296"/>
    </source>
</evidence>
<reference evidence="3 4" key="1">
    <citation type="journal article" date="2016" name="Front. Microbiol.">
        <title>Comprehensive Phylogenetic Analysis of Bovine Non-aureus Staphylococci Species Based on Whole-Genome Sequencing.</title>
        <authorList>
            <person name="Naushad S."/>
            <person name="Barkema H.W."/>
            <person name="Luby C."/>
            <person name="Condas L.A."/>
            <person name="Nobrega D.B."/>
            <person name="Carson D.A."/>
            <person name="De Buck J."/>
        </authorList>
    </citation>
    <scope>NUCLEOTIDE SEQUENCE [LARGE SCALE GENOMIC DNA]</scope>
    <source>
        <strain evidence="3 4">SNUC 4554</strain>
    </source>
</reference>
<evidence type="ECO:0000313" key="3">
    <source>
        <dbReference type="EMBL" id="RIN02425.1"/>
    </source>
</evidence>
<dbReference type="Proteomes" id="UP000286317">
    <property type="component" value="Unassembled WGS sequence"/>
</dbReference>
<dbReference type="EMBL" id="QXUF01000011">
    <property type="protein sequence ID" value="RIN02425.1"/>
    <property type="molecule type" value="Genomic_DNA"/>
</dbReference>
<dbReference type="InterPro" id="IPR011251">
    <property type="entry name" value="Luciferase-like_dom"/>
</dbReference>
<protein>
    <submittedName>
        <fullName evidence="3">LLM class flavin-dependent oxidoreductase</fullName>
    </submittedName>
</protein>
<dbReference type="GO" id="GO:0016705">
    <property type="term" value="F:oxidoreductase activity, acting on paired donors, with incorporation or reduction of molecular oxygen"/>
    <property type="evidence" value="ECO:0007669"/>
    <property type="project" value="InterPro"/>
</dbReference>
<dbReference type="NCBIfam" id="TIGR03558">
    <property type="entry name" value="oxido_grp_1"/>
    <property type="match status" value="1"/>
</dbReference>
<name>A0A418II34_9STAP</name>
<dbReference type="GO" id="GO:0005829">
    <property type="term" value="C:cytosol"/>
    <property type="evidence" value="ECO:0007669"/>
    <property type="project" value="TreeGrafter"/>
</dbReference>
<dbReference type="InterPro" id="IPR050766">
    <property type="entry name" value="Bact_Lucif_Oxidored"/>
</dbReference>
<dbReference type="PANTHER" id="PTHR30137">
    <property type="entry name" value="LUCIFERASE-LIKE MONOOXYGENASE"/>
    <property type="match status" value="1"/>
</dbReference>
<keyword evidence="4" id="KW-1185">Reference proteome</keyword>
<dbReference type="InterPro" id="IPR019949">
    <property type="entry name" value="CmoO-like"/>
</dbReference>
<proteinExistence type="predicted"/>
<organism evidence="3 4">
    <name type="scientific">Staphylococcus shinii</name>
    <dbReference type="NCBI Taxonomy" id="2912228"/>
    <lineage>
        <taxon>Bacteria</taxon>
        <taxon>Bacillati</taxon>
        <taxon>Bacillota</taxon>
        <taxon>Bacilli</taxon>
        <taxon>Bacillales</taxon>
        <taxon>Staphylococcaceae</taxon>
        <taxon>Staphylococcus</taxon>
    </lineage>
</organism>
<comment type="caution">
    <text evidence="3">The sequence shown here is derived from an EMBL/GenBank/DDBJ whole genome shotgun (WGS) entry which is preliminary data.</text>
</comment>
<dbReference type="AlphaFoldDB" id="A0A418II34"/>
<dbReference type="InterPro" id="IPR036661">
    <property type="entry name" value="Luciferase-like_sf"/>
</dbReference>
<dbReference type="PANTHER" id="PTHR30137:SF20">
    <property type="entry name" value="N-ACETYL-S-ALKYLCYSTEINE MONOOXYGENASE"/>
    <property type="match status" value="1"/>
</dbReference>
<dbReference type="SUPFAM" id="SSF51679">
    <property type="entry name" value="Bacterial luciferase-like"/>
    <property type="match status" value="1"/>
</dbReference>
<dbReference type="Pfam" id="PF00296">
    <property type="entry name" value="Bac_luciferase"/>
    <property type="match status" value="1"/>
</dbReference>
<accession>A0A418II34</accession>
<gene>
    <name evidence="3" type="ORF">BU112_02665</name>
</gene>
<dbReference type="OrthoDB" id="9780518at2"/>